<gene>
    <name evidence="7" type="ORF">GCM10022202_18400</name>
</gene>
<dbReference type="Pfam" id="PF01243">
    <property type="entry name" value="PNPOx_N"/>
    <property type="match status" value="1"/>
</dbReference>
<dbReference type="PANTHER" id="PTHR10851:SF0">
    <property type="entry name" value="PYRIDOXINE-5'-PHOSPHATE OXIDASE"/>
    <property type="match status" value="1"/>
</dbReference>
<sequence length="208" mass="23124">MSGAPGNVPPESLARPVQDGSWPADPFLLLREWAPENGDPDRPLATVATVDTEGMPDARTVLLTAVLDDGVTFHTDARSRKAEQLRVRPVAAFVVRWPESARQVVLRGRVEESSAEEQRIAYERRARYLQLLAWVNTAGFARLPRAERERRWGDADADGPSGEPPAAWTGFHLRPSELMFWEGSAVTASRRVAYRRVGDRWATEALPG</sequence>
<dbReference type="EMBL" id="BAAAYV010000006">
    <property type="protein sequence ID" value="GAA3658226.1"/>
    <property type="molecule type" value="Genomic_DNA"/>
</dbReference>
<comment type="cofactor">
    <cofactor evidence="1">
        <name>FMN</name>
        <dbReference type="ChEBI" id="CHEBI:58210"/>
    </cofactor>
</comment>
<dbReference type="InterPro" id="IPR011576">
    <property type="entry name" value="Pyridox_Oxase_N"/>
</dbReference>
<feature type="region of interest" description="Disordered" evidence="5">
    <location>
        <begin position="1"/>
        <end position="21"/>
    </location>
</feature>
<name>A0ABP7BHC1_9MICO</name>
<feature type="domain" description="Pyridoxamine 5'-phosphate oxidase N-terminal" evidence="6">
    <location>
        <begin position="42"/>
        <end position="142"/>
    </location>
</feature>
<evidence type="ECO:0000256" key="3">
    <source>
        <dbReference type="ARBA" id="ARBA00022643"/>
    </source>
</evidence>
<comment type="caution">
    <text evidence="7">The sequence shown here is derived from an EMBL/GenBank/DDBJ whole genome shotgun (WGS) entry which is preliminary data.</text>
</comment>
<protein>
    <submittedName>
        <fullName evidence="7">Pyridoxal 5'-phosphate synthase</fullName>
    </submittedName>
</protein>
<reference evidence="8" key="1">
    <citation type="journal article" date="2019" name="Int. J. Syst. Evol. Microbiol.">
        <title>The Global Catalogue of Microorganisms (GCM) 10K type strain sequencing project: providing services to taxonomists for standard genome sequencing and annotation.</title>
        <authorList>
            <consortium name="The Broad Institute Genomics Platform"/>
            <consortium name="The Broad Institute Genome Sequencing Center for Infectious Disease"/>
            <person name="Wu L."/>
            <person name="Ma J."/>
        </authorList>
    </citation>
    <scope>NUCLEOTIDE SEQUENCE [LARGE SCALE GENOMIC DNA]</scope>
    <source>
        <strain evidence="8">JCM 16546</strain>
    </source>
</reference>
<dbReference type="PANTHER" id="PTHR10851">
    <property type="entry name" value="PYRIDOXINE-5-PHOSPHATE OXIDASE"/>
    <property type="match status" value="1"/>
</dbReference>
<evidence type="ECO:0000256" key="1">
    <source>
        <dbReference type="ARBA" id="ARBA00001917"/>
    </source>
</evidence>
<evidence type="ECO:0000256" key="2">
    <source>
        <dbReference type="ARBA" id="ARBA00022630"/>
    </source>
</evidence>
<keyword evidence="2" id="KW-0285">Flavoprotein</keyword>
<dbReference type="Gene3D" id="2.30.110.10">
    <property type="entry name" value="Electron Transport, Fmn-binding Protein, Chain A"/>
    <property type="match status" value="1"/>
</dbReference>
<dbReference type="SUPFAM" id="SSF50475">
    <property type="entry name" value="FMN-binding split barrel"/>
    <property type="match status" value="1"/>
</dbReference>
<evidence type="ECO:0000313" key="7">
    <source>
        <dbReference type="EMBL" id="GAA3658226.1"/>
    </source>
</evidence>
<evidence type="ECO:0000259" key="6">
    <source>
        <dbReference type="Pfam" id="PF01243"/>
    </source>
</evidence>
<proteinExistence type="predicted"/>
<evidence type="ECO:0000313" key="8">
    <source>
        <dbReference type="Proteomes" id="UP001410795"/>
    </source>
</evidence>
<dbReference type="InterPro" id="IPR012349">
    <property type="entry name" value="Split_barrel_FMN-bd"/>
</dbReference>
<dbReference type="Proteomes" id="UP001410795">
    <property type="component" value="Unassembled WGS sequence"/>
</dbReference>
<organism evidence="7 8">
    <name type="scientific">Microbacterium marinilacus</name>
    <dbReference type="NCBI Taxonomy" id="415209"/>
    <lineage>
        <taxon>Bacteria</taxon>
        <taxon>Bacillati</taxon>
        <taxon>Actinomycetota</taxon>
        <taxon>Actinomycetes</taxon>
        <taxon>Micrococcales</taxon>
        <taxon>Microbacteriaceae</taxon>
        <taxon>Microbacterium</taxon>
    </lineage>
</organism>
<evidence type="ECO:0000256" key="4">
    <source>
        <dbReference type="ARBA" id="ARBA00023002"/>
    </source>
</evidence>
<keyword evidence="3" id="KW-0288">FMN</keyword>
<keyword evidence="4" id="KW-0560">Oxidoreductase</keyword>
<keyword evidence="8" id="KW-1185">Reference proteome</keyword>
<evidence type="ECO:0000256" key="5">
    <source>
        <dbReference type="SAM" id="MobiDB-lite"/>
    </source>
</evidence>
<dbReference type="RefSeq" id="WP_221857867.1">
    <property type="nucleotide sequence ID" value="NZ_BAAAYV010000006.1"/>
</dbReference>
<accession>A0ABP7BHC1</accession>
<dbReference type="InterPro" id="IPR000659">
    <property type="entry name" value="Pyridox_Oxase"/>
</dbReference>